<dbReference type="Gene3D" id="3.40.50.720">
    <property type="entry name" value="NAD(P)-binding Rossmann-like Domain"/>
    <property type="match status" value="1"/>
</dbReference>
<name>A0ABW2B852_9RHOB</name>
<organism evidence="4 5">
    <name type="scientific">Sulfitobacter porphyrae</name>
    <dbReference type="NCBI Taxonomy" id="1246864"/>
    <lineage>
        <taxon>Bacteria</taxon>
        <taxon>Pseudomonadati</taxon>
        <taxon>Pseudomonadota</taxon>
        <taxon>Alphaproteobacteria</taxon>
        <taxon>Rhodobacterales</taxon>
        <taxon>Roseobacteraceae</taxon>
        <taxon>Sulfitobacter</taxon>
    </lineage>
</organism>
<proteinExistence type="inferred from homology"/>
<dbReference type="Pfam" id="PF01370">
    <property type="entry name" value="Epimerase"/>
    <property type="match status" value="1"/>
</dbReference>
<accession>A0ABW2B852</accession>
<dbReference type="InterPro" id="IPR001509">
    <property type="entry name" value="Epimerase_deHydtase"/>
</dbReference>
<dbReference type="PANTHER" id="PTHR43000">
    <property type="entry name" value="DTDP-D-GLUCOSE 4,6-DEHYDRATASE-RELATED"/>
    <property type="match status" value="1"/>
</dbReference>
<evidence type="ECO:0000256" key="2">
    <source>
        <dbReference type="ARBA" id="ARBA00007637"/>
    </source>
</evidence>
<comment type="similarity">
    <text evidence="2">Belongs to the NAD(P)-dependent epimerase/dehydratase family.</text>
</comment>
<evidence type="ECO:0000313" key="4">
    <source>
        <dbReference type="EMBL" id="MFC6761792.1"/>
    </source>
</evidence>
<evidence type="ECO:0000313" key="5">
    <source>
        <dbReference type="Proteomes" id="UP001596353"/>
    </source>
</evidence>
<reference evidence="5" key="1">
    <citation type="journal article" date="2019" name="Int. J. Syst. Evol. Microbiol.">
        <title>The Global Catalogue of Microorganisms (GCM) 10K type strain sequencing project: providing services to taxonomists for standard genome sequencing and annotation.</title>
        <authorList>
            <consortium name="The Broad Institute Genomics Platform"/>
            <consortium name="The Broad Institute Genome Sequencing Center for Infectious Disease"/>
            <person name="Wu L."/>
            <person name="Ma J."/>
        </authorList>
    </citation>
    <scope>NUCLEOTIDE SEQUENCE [LARGE SCALE GENOMIC DNA]</scope>
    <source>
        <strain evidence="5">CCUG 66188</strain>
    </source>
</reference>
<evidence type="ECO:0000259" key="3">
    <source>
        <dbReference type="Pfam" id="PF01370"/>
    </source>
</evidence>
<evidence type="ECO:0000256" key="1">
    <source>
        <dbReference type="ARBA" id="ARBA00005125"/>
    </source>
</evidence>
<dbReference type="EMBL" id="JBHSWG010000003">
    <property type="protein sequence ID" value="MFC6761792.1"/>
    <property type="molecule type" value="Genomic_DNA"/>
</dbReference>
<comment type="pathway">
    <text evidence="1">Bacterial outer membrane biogenesis; LPS O-antigen biosynthesis.</text>
</comment>
<dbReference type="InterPro" id="IPR036291">
    <property type="entry name" value="NAD(P)-bd_dom_sf"/>
</dbReference>
<feature type="domain" description="NAD-dependent epimerase/dehydratase" evidence="3">
    <location>
        <begin position="16"/>
        <end position="227"/>
    </location>
</feature>
<sequence>MSGTTAFRLPLTIGPILVTGGAGFLGRALTQALVAEGHRVVVSDLRLPDEAQRVTGATYVQNDVRDGAAVMSLVEAQGIAAIVHLAALVIPACRKDPMLGAEVNVLGHINLLEAARRARIRRLVYTSSLAARPRGPLDSPANLYGVYKAACEDISKVYLMDHGLPSVGLRPNVVYGPGRVEGETAAISLAMRAAARGERFEIPFTGRMCFQHVDEVIEIFKRCLAAQNDTAVVSDLTTKVHSIDDVLAAIRACVPEADVHAVPSLRAAPDGLDNNPLRYCWAIGRVFRWLRERHERSRATGKRWLQALCVRD</sequence>
<comment type="caution">
    <text evidence="4">The sequence shown here is derived from an EMBL/GenBank/DDBJ whole genome shotgun (WGS) entry which is preliminary data.</text>
</comment>
<protein>
    <submittedName>
        <fullName evidence="4">NAD-dependent epimerase/dehydratase family protein</fullName>
    </submittedName>
</protein>
<dbReference type="SUPFAM" id="SSF51735">
    <property type="entry name" value="NAD(P)-binding Rossmann-fold domains"/>
    <property type="match status" value="1"/>
</dbReference>
<dbReference type="Proteomes" id="UP001596353">
    <property type="component" value="Unassembled WGS sequence"/>
</dbReference>
<gene>
    <name evidence="4" type="ORF">ACFQFQ_23610</name>
</gene>
<keyword evidence="5" id="KW-1185">Reference proteome</keyword>